<proteinExistence type="predicted"/>
<dbReference type="RefSeq" id="WP_231484689.1">
    <property type="nucleotide sequence ID" value="NZ_BAAAZO010000009.1"/>
</dbReference>
<protein>
    <submittedName>
        <fullName evidence="1">Uncharacterized protein</fullName>
    </submittedName>
</protein>
<sequence>MSGEIIDGYSHLPYPYPLIDLQPVVRIPVAGPAPYNTLAVVRTVTFLGEISYSDGTLRHHTFDVATALYLTDYRPDRPQQQQVQHSSTGTVRLMDVGKQGGGNPFLDSNTDFVISLDSIDTESSIDEDGRWSVRCHASDSYDQVWATAQAEITSWVLCYEPPDARPRPRP</sequence>
<name>A0ABP7A646_9ACTN</name>
<organism evidence="1 2">
    <name type="scientific">Kineosporia mesophila</name>
    <dbReference type="NCBI Taxonomy" id="566012"/>
    <lineage>
        <taxon>Bacteria</taxon>
        <taxon>Bacillati</taxon>
        <taxon>Actinomycetota</taxon>
        <taxon>Actinomycetes</taxon>
        <taxon>Kineosporiales</taxon>
        <taxon>Kineosporiaceae</taxon>
        <taxon>Kineosporia</taxon>
    </lineage>
</organism>
<keyword evidence="2" id="KW-1185">Reference proteome</keyword>
<evidence type="ECO:0000313" key="1">
    <source>
        <dbReference type="EMBL" id="GAA3625629.1"/>
    </source>
</evidence>
<gene>
    <name evidence="1" type="ORF">GCM10022223_48500</name>
</gene>
<dbReference type="EMBL" id="BAAAZO010000009">
    <property type="protein sequence ID" value="GAA3625629.1"/>
    <property type="molecule type" value="Genomic_DNA"/>
</dbReference>
<evidence type="ECO:0000313" key="2">
    <source>
        <dbReference type="Proteomes" id="UP001501074"/>
    </source>
</evidence>
<dbReference type="Proteomes" id="UP001501074">
    <property type="component" value="Unassembled WGS sequence"/>
</dbReference>
<accession>A0ABP7A646</accession>
<reference evidence="2" key="1">
    <citation type="journal article" date="2019" name="Int. J. Syst. Evol. Microbiol.">
        <title>The Global Catalogue of Microorganisms (GCM) 10K type strain sequencing project: providing services to taxonomists for standard genome sequencing and annotation.</title>
        <authorList>
            <consortium name="The Broad Institute Genomics Platform"/>
            <consortium name="The Broad Institute Genome Sequencing Center for Infectious Disease"/>
            <person name="Wu L."/>
            <person name="Ma J."/>
        </authorList>
    </citation>
    <scope>NUCLEOTIDE SEQUENCE [LARGE SCALE GENOMIC DNA]</scope>
    <source>
        <strain evidence="2">JCM 16902</strain>
    </source>
</reference>
<comment type="caution">
    <text evidence="1">The sequence shown here is derived from an EMBL/GenBank/DDBJ whole genome shotgun (WGS) entry which is preliminary data.</text>
</comment>